<name>A0A561UDC0_9ACTN</name>
<evidence type="ECO:0000313" key="5">
    <source>
        <dbReference type="EMBL" id="TWF97359.1"/>
    </source>
</evidence>
<feature type="domain" description="S1 motif" evidence="4">
    <location>
        <begin position="194"/>
        <end position="255"/>
    </location>
</feature>
<feature type="domain" description="S1 motif" evidence="4">
    <location>
        <begin position="15"/>
        <end position="84"/>
    </location>
</feature>
<dbReference type="InterPro" id="IPR012340">
    <property type="entry name" value="NA-bd_OB-fold"/>
</dbReference>
<accession>A0A561UDC0</accession>
<dbReference type="InterPro" id="IPR050437">
    <property type="entry name" value="Ribos_protein_bS1-like"/>
</dbReference>
<feature type="domain" description="S1 motif" evidence="4">
    <location>
        <begin position="101"/>
        <end position="177"/>
    </location>
</feature>
<dbReference type="PANTHER" id="PTHR10724:SF7">
    <property type="entry name" value="SMALL RIBOSOMAL SUBUNIT PROTEIN BS1C"/>
    <property type="match status" value="1"/>
</dbReference>
<evidence type="ECO:0000256" key="3">
    <source>
        <dbReference type="ARBA" id="ARBA00023274"/>
    </source>
</evidence>
<keyword evidence="3" id="KW-0687">Ribonucleoprotein</keyword>
<dbReference type="PROSITE" id="PS50126">
    <property type="entry name" value="S1"/>
    <property type="match status" value="3"/>
</dbReference>
<dbReference type="PANTHER" id="PTHR10724">
    <property type="entry name" value="30S RIBOSOMAL PROTEIN S1"/>
    <property type="match status" value="1"/>
</dbReference>
<dbReference type="GO" id="GO:0003729">
    <property type="term" value="F:mRNA binding"/>
    <property type="evidence" value="ECO:0007669"/>
    <property type="project" value="TreeGrafter"/>
</dbReference>
<dbReference type="SMART" id="SM00316">
    <property type="entry name" value="S1"/>
    <property type="match status" value="3"/>
</dbReference>
<dbReference type="RefSeq" id="WP_145903792.1">
    <property type="nucleotide sequence ID" value="NZ_BAAAMZ010000008.1"/>
</dbReference>
<dbReference type="GO" id="GO:0006412">
    <property type="term" value="P:translation"/>
    <property type="evidence" value="ECO:0007669"/>
    <property type="project" value="TreeGrafter"/>
</dbReference>
<dbReference type="AlphaFoldDB" id="A0A561UDC0"/>
<protein>
    <submittedName>
        <fullName evidence="5">Small subunit ribosomal protein S1</fullName>
    </submittedName>
</protein>
<keyword evidence="6" id="KW-1185">Reference proteome</keyword>
<dbReference type="GO" id="GO:0003735">
    <property type="term" value="F:structural constituent of ribosome"/>
    <property type="evidence" value="ECO:0007669"/>
    <property type="project" value="TreeGrafter"/>
</dbReference>
<dbReference type="Gene3D" id="2.40.50.140">
    <property type="entry name" value="Nucleic acid-binding proteins"/>
    <property type="match status" value="3"/>
</dbReference>
<dbReference type="EMBL" id="VIWT01000001">
    <property type="protein sequence ID" value="TWF97359.1"/>
    <property type="molecule type" value="Genomic_DNA"/>
</dbReference>
<comment type="similarity">
    <text evidence="1">Belongs to the bacterial ribosomal protein bS1 family.</text>
</comment>
<keyword evidence="2 5" id="KW-0689">Ribosomal protein</keyword>
<reference evidence="5 6" key="1">
    <citation type="submission" date="2019-06" db="EMBL/GenBank/DDBJ databases">
        <title>Sequencing the genomes of 1000 actinobacteria strains.</title>
        <authorList>
            <person name="Klenk H.-P."/>
        </authorList>
    </citation>
    <scope>NUCLEOTIDE SEQUENCE [LARGE SCALE GENOMIC DNA]</scope>
    <source>
        <strain evidence="5 6">DSM 44826</strain>
    </source>
</reference>
<comment type="caution">
    <text evidence="5">The sequence shown here is derived from an EMBL/GenBank/DDBJ whole genome shotgun (WGS) entry which is preliminary data.</text>
</comment>
<organism evidence="5 6">
    <name type="scientific">Kitasatospora viridis</name>
    <dbReference type="NCBI Taxonomy" id="281105"/>
    <lineage>
        <taxon>Bacteria</taxon>
        <taxon>Bacillati</taxon>
        <taxon>Actinomycetota</taxon>
        <taxon>Actinomycetes</taxon>
        <taxon>Kitasatosporales</taxon>
        <taxon>Streptomycetaceae</taxon>
        <taxon>Kitasatospora</taxon>
    </lineage>
</organism>
<evidence type="ECO:0000256" key="2">
    <source>
        <dbReference type="ARBA" id="ARBA00022980"/>
    </source>
</evidence>
<evidence type="ECO:0000259" key="4">
    <source>
        <dbReference type="PROSITE" id="PS50126"/>
    </source>
</evidence>
<evidence type="ECO:0000256" key="1">
    <source>
        <dbReference type="ARBA" id="ARBA00006767"/>
    </source>
</evidence>
<proteinExistence type="inferred from homology"/>
<evidence type="ECO:0000313" key="6">
    <source>
        <dbReference type="Proteomes" id="UP000317940"/>
    </source>
</evidence>
<dbReference type="InterPro" id="IPR003029">
    <property type="entry name" value="S1_domain"/>
</dbReference>
<gene>
    <name evidence="5" type="ORF">FHX73_111139</name>
</gene>
<dbReference type="CDD" id="cd00164">
    <property type="entry name" value="S1_like"/>
    <property type="match status" value="1"/>
</dbReference>
<dbReference type="Proteomes" id="UP000317940">
    <property type="component" value="Unassembled WGS sequence"/>
</dbReference>
<dbReference type="GO" id="GO:0022627">
    <property type="term" value="C:cytosolic small ribosomal subunit"/>
    <property type="evidence" value="ECO:0007669"/>
    <property type="project" value="TreeGrafter"/>
</dbReference>
<dbReference type="OrthoDB" id="286090at2"/>
<dbReference type="SUPFAM" id="SSF50249">
    <property type="entry name" value="Nucleic acid-binding proteins"/>
    <property type="match status" value="3"/>
</dbReference>
<dbReference type="Pfam" id="PF00575">
    <property type="entry name" value="S1"/>
    <property type="match status" value="2"/>
</dbReference>
<sequence length="259" mass="28484">MDANRNDEVAGLRVGDRCSGVVTGITRSRTWSVALDGFPKGVSGWFGPLELPWGRKDPIEVGDRITAEVFAVDPKRRQVRLSLAAAAHPELWAFLSGLRPGQPLTGTIASIERFGVFVALDEGPDHPVFPGVGFLTHPELSWQRFESVEEVVRVGERVRCEFLQFDIWNGEARLSLRAFQPDPFRELADRLTVGQSVSGRVTKVLPFGVFVRVAAGVEGLVHRDEGGQGLDVGAEVTTTVADLDLPRRRLRLTIRQLPA</sequence>